<dbReference type="CDD" id="cd01335">
    <property type="entry name" value="Radical_SAM"/>
    <property type="match status" value="1"/>
</dbReference>
<dbReference type="STRING" id="762983.HMPREF9444_00292"/>
<keyword evidence="5 10" id="KW-0949">S-adenosyl-L-methionine</keyword>
<dbReference type="GO" id="GO:0046872">
    <property type="term" value="F:metal ion binding"/>
    <property type="evidence" value="ECO:0007669"/>
    <property type="project" value="UniProtKB-UniRule"/>
</dbReference>
<keyword evidence="6 10" id="KW-0479">Metal-binding</keyword>
<dbReference type="HOGENOM" id="CLU_027579_2_1_6"/>
<dbReference type="PANTHER" id="PTHR13932">
    <property type="entry name" value="COPROPORPHYRINIGEN III OXIDASE"/>
    <property type="match status" value="1"/>
</dbReference>
<dbReference type="InterPro" id="IPR004559">
    <property type="entry name" value="HemW-like"/>
</dbReference>
<dbReference type="SMART" id="SM00729">
    <property type="entry name" value="Elp3"/>
    <property type="match status" value="1"/>
</dbReference>
<keyword evidence="12" id="KW-0560">Oxidoreductase</keyword>
<feature type="domain" description="Radical SAM core" evidence="11">
    <location>
        <begin position="5"/>
        <end position="237"/>
    </location>
</feature>
<keyword evidence="9 10" id="KW-0143">Chaperone</keyword>
<keyword evidence="7 10" id="KW-0408">Iron</keyword>
<evidence type="ECO:0000256" key="3">
    <source>
        <dbReference type="ARBA" id="ARBA00017228"/>
    </source>
</evidence>
<organism evidence="12 13">
    <name type="scientific">Succinatimonas hippei (strain DSM 22608 / JCM 16073 / KCTC 15190 / YIT 12066)</name>
    <dbReference type="NCBI Taxonomy" id="762983"/>
    <lineage>
        <taxon>Bacteria</taxon>
        <taxon>Pseudomonadati</taxon>
        <taxon>Pseudomonadota</taxon>
        <taxon>Gammaproteobacteria</taxon>
        <taxon>Aeromonadales</taxon>
        <taxon>Succinivibrionaceae</taxon>
        <taxon>Succinatimonas</taxon>
    </lineage>
</organism>
<evidence type="ECO:0000259" key="11">
    <source>
        <dbReference type="PROSITE" id="PS51918"/>
    </source>
</evidence>
<evidence type="ECO:0000256" key="5">
    <source>
        <dbReference type="ARBA" id="ARBA00022691"/>
    </source>
</evidence>
<dbReference type="SFLD" id="SFLDF00288">
    <property type="entry name" value="HemN-like__clustered_with_nucl"/>
    <property type="match status" value="1"/>
</dbReference>
<comment type="subcellular location">
    <subcellularLocation>
        <location evidence="10">Cytoplasm</location>
    </subcellularLocation>
</comment>
<dbReference type="InterPro" id="IPR013785">
    <property type="entry name" value="Aldolase_TIM"/>
</dbReference>
<evidence type="ECO:0000256" key="10">
    <source>
        <dbReference type="RuleBase" id="RU364116"/>
    </source>
</evidence>
<evidence type="ECO:0000256" key="9">
    <source>
        <dbReference type="ARBA" id="ARBA00023186"/>
    </source>
</evidence>
<evidence type="ECO:0000256" key="4">
    <source>
        <dbReference type="ARBA" id="ARBA00022617"/>
    </source>
</evidence>
<evidence type="ECO:0000313" key="12">
    <source>
        <dbReference type="EMBL" id="EFY07875.1"/>
    </source>
</evidence>
<dbReference type="InterPro" id="IPR058240">
    <property type="entry name" value="rSAM_sf"/>
</dbReference>
<accession>E8LHX9</accession>
<dbReference type="Proteomes" id="UP000018458">
    <property type="component" value="Unassembled WGS sequence"/>
</dbReference>
<dbReference type="SFLD" id="SFLDS00029">
    <property type="entry name" value="Radical_SAM"/>
    <property type="match status" value="1"/>
</dbReference>
<evidence type="ECO:0000256" key="2">
    <source>
        <dbReference type="ARBA" id="ARBA00006100"/>
    </source>
</evidence>
<comment type="caution">
    <text evidence="12">The sequence shown here is derived from an EMBL/GenBank/DDBJ whole genome shotgun (WGS) entry which is preliminary data.</text>
</comment>
<dbReference type="SFLD" id="SFLDF00562">
    <property type="entry name" value="HemN-like__clustered_with_heat"/>
    <property type="match status" value="1"/>
</dbReference>
<keyword evidence="8 10" id="KW-0411">Iron-sulfur</keyword>
<proteinExistence type="inferred from homology"/>
<dbReference type="GO" id="GO:0051539">
    <property type="term" value="F:4 iron, 4 sulfur cluster binding"/>
    <property type="evidence" value="ECO:0007669"/>
    <property type="project" value="UniProtKB-UniRule"/>
</dbReference>
<sequence>MIFDFLQDNYTGLYIHYPFCMHKCPYCDFNSYAKGIDESRDELYFLRLKEDFLFWKPKLKDRKFISVFIGGGTPSLCKAELIGNFIDFIAPYLSKDCEITMEANPGTVDINKLKDFKTAGINRLSLGVQSFDDALLKRIGRIHDAAAAKKACEDADKCAFSAFNIDLMHGLPGQSLEAALHDIKIAAALNCSHLSWYELTIEEDTYFGKHTPTLPSEDELYAIEEKGFALLKSLGFNRYEVSAFSREKHCVHNENYWRFGDYVGIGAGAHSKLFNGSTTIRRACPASPSDYLKGDFGKFYTVEDSDIPFEYMLNRLRLFNDIKTFEYKLHTGQDFSLVKGVLDKAASLSLIEFKDDETYCVTAYGRQMLNDILEMFLP</sequence>
<comment type="similarity">
    <text evidence="2">Belongs to the anaerobic coproporphyrinogen-III oxidase family. HemW subfamily.</text>
</comment>
<dbReference type="InterPro" id="IPR007197">
    <property type="entry name" value="rSAM"/>
</dbReference>
<keyword evidence="10" id="KW-0004">4Fe-4S</keyword>
<evidence type="ECO:0000313" key="13">
    <source>
        <dbReference type="Proteomes" id="UP000018458"/>
    </source>
</evidence>
<dbReference type="PANTHER" id="PTHR13932:SF5">
    <property type="entry name" value="RADICAL S-ADENOSYL METHIONINE DOMAIN-CONTAINING PROTEIN 1, MITOCHONDRIAL"/>
    <property type="match status" value="1"/>
</dbReference>
<dbReference type="OrthoDB" id="9808022at2"/>
<keyword evidence="10" id="KW-0963">Cytoplasm</keyword>
<dbReference type="RefSeq" id="WP_009142517.1">
    <property type="nucleotide sequence ID" value="NZ_GL830949.1"/>
</dbReference>
<keyword evidence="13" id="KW-1185">Reference proteome</keyword>
<evidence type="ECO:0000256" key="7">
    <source>
        <dbReference type="ARBA" id="ARBA00023004"/>
    </source>
</evidence>
<dbReference type="SFLD" id="SFLDG01065">
    <property type="entry name" value="anaerobic_coproporphyrinogen-I"/>
    <property type="match status" value="1"/>
</dbReference>
<dbReference type="InterPro" id="IPR006638">
    <property type="entry name" value="Elp3/MiaA/NifB-like_rSAM"/>
</dbReference>
<dbReference type="Gene3D" id="3.20.20.70">
    <property type="entry name" value="Aldolase class I"/>
    <property type="match status" value="1"/>
</dbReference>
<evidence type="ECO:0000256" key="1">
    <source>
        <dbReference type="ARBA" id="ARBA00001966"/>
    </source>
</evidence>
<evidence type="ECO:0000256" key="8">
    <source>
        <dbReference type="ARBA" id="ARBA00023014"/>
    </source>
</evidence>
<dbReference type="GO" id="GO:0004109">
    <property type="term" value="F:coproporphyrinogen oxidase activity"/>
    <property type="evidence" value="ECO:0007669"/>
    <property type="project" value="InterPro"/>
</dbReference>
<dbReference type="PROSITE" id="PS51918">
    <property type="entry name" value="RADICAL_SAM"/>
    <property type="match status" value="1"/>
</dbReference>
<dbReference type="SUPFAM" id="SSF102114">
    <property type="entry name" value="Radical SAM enzymes"/>
    <property type="match status" value="1"/>
</dbReference>
<keyword evidence="4 10" id="KW-0349">Heme</keyword>
<reference evidence="12 13" key="1">
    <citation type="submission" date="2011-01" db="EMBL/GenBank/DDBJ databases">
        <authorList>
            <person name="Weinstock G."/>
            <person name="Sodergren E."/>
            <person name="Clifton S."/>
            <person name="Fulton L."/>
            <person name="Fulton B."/>
            <person name="Courtney L."/>
            <person name="Fronick C."/>
            <person name="Harrison M."/>
            <person name="Strong C."/>
            <person name="Farmer C."/>
            <person name="Delahaunty K."/>
            <person name="Markovic C."/>
            <person name="Hall O."/>
            <person name="Minx P."/>
            <person name="Tomlinson C."/>
            <person name="Mitreva M."/>
            <person name="Hou S."/>
            <person name="Chen J."/>
            <person name="Wollam A."/>
            <person name="Pepin K.H."/>
            <person name="Johnson M."/>
            <person name="Bhonagiri V."/>
            <person name="Zhang X."/>
            <person name="Suruliraj S."/>
            <person name="Warren W."/>
            <person name="Chinwalla A."/>
            <person name="Mardis E.R."/>
            <person name="Wilson R.K."/>
        </authorList>
    </citation>
    <scope>NUCLEOTIDE SEQUENCE [LARGE SCALE GENOMIC DNA]</scope>
    <source>
        <strain evidence="13">DSM 22608 / JCM 16073 / KCTC 15190 / YIT 12066</strain>
    </source>
</reference>
<gene>
    <name evidence="12" type="ORF">HMPREF9444_00292</name>
</gene>
<dbReference type="EMBL" id="AEVO01000011">
    <property type="protein sequence ID" value="EFY07875.1"/>
    <property type="molecule type" value="Genomic_DNA"/>
</dbReference>
<dbReference type="GO" id="GO:0006779">
    <property type="term" value="P:porphyrin-containing compound biosynthetic process"/>
    <property type="evidence" value="ECO:0007669"/>
    <property type="project" value="InterPro"/>
</dbReference>
<protein>
    <recommendedName>
        <fullName evidence="3 10">Heme chaperone HemW</fullName>
    </recommendedName>
</protein>
<name>E8LHX9_SUCHY</name>
<evidence type="ECO:0000256" key="6">
    <source>
        <dbReference type="ARBA" id="ARBA00022723"/>
    </source>
</evidence>
<comment type="cofactor">
    <cofactor evidence="1">
        <name>[4Fe-4S] cluster</name>
        <dbReference type="ChEBI" id="CHEBI:49883"/>
    </cofactor>
</comment>
<comment type="function">
    <text evidence="10">Probably acts as a heme chaperone, transferring heme to an unknown acceptor. Binds one molecule of heme per monomer, possibly covalently. Binds 1 [4Fe-4S] cluster. The cluster is coordinated with 3 cysteines and an exchangeable S-adenosyl-L-methionine.</text>
</comment>
<dbReference type="InterPro" id="IPR034505">
    <property type="entry name" value="Coproporphyrinogen-III_oxidase"/>
</dbReference>
<dbReference type="eggNOG" id="COG0635">
    <property type="taxonomic scope" value="Bacteria"/>
</dbReference>
<dbReference type="AlphaFoldDB" id="E8LHX9"/>
<dbReference type="GO" id="GO:0005737">
    <property type="term" value="C:cytoplasm"/>
    <property type="evidence" value="ECO:0007669"/>
    <property type="project" value="UniProtKB-SubCell"/>
</dbReference>
<dbReference type="Pfam" id="PF04055">
    <property type="entry name" value="Radical_SAM"/>
    <property type="match status" value="1"/>
</dbReference>
<dbReference type="NCBIfam" id="TIGR00539">
    <property type="entry name" value="hemN_rel"/>
    <property type="match status" value="1"/>
</dbReference>